<evidence type="ECO:0000313" key="1">
    <source>
        <dbReference type="EMBL" id="MDQ0937113.1"/>
    </source>
</evidence>
<dbReference type="EMBL" id="JAUSZS010000008">
    <property type="protein sequence ID" value="MDQ0937113.1"/>
    <property type="molecule type" value="Genomic_DNA"/>
</dbReference>
<sequence>MRRRPPHRPRTGLSPWWIDHDDELPIIEGTLIRLQVDHLPGGHDPLPVWL</sequence>
<dbReference type="Proteomes" id="UP001223072">
    <property type="component" value="Unassembled WGS sequence"/>
</dbReference>
<protein>
    <submittedName>
        <fullName evidence="1">Uncharacterized protein</fullName>
    </submittedName>
</protein>
<proteinExistence type="predicted"/>
<comment type="caution">
    <text evidence="1">The sequence shown here is derived from an EMBL/GenBank/DDBJ whole genome shotgun (WGS) entry which is preliminary data.</text>
</comment>
<reference evidence="1 2" key="1">
    <citation type="submission" date="2023-07" db="EMBL/GenBank/DDBJ databases">
        <title>Comparative genomics of wheat-associated soil bacteria to identify genetic determinants of phenazine resistance.</title>
        <authorList>
            <person name="Mouncey N."/>
        </authorList>
    </citation>
    <scope>NUCLEOTIDE SEQUENCE [LARGE SCALE GENOMIC DNA]</scope>
    <source>
        <strain evidence="1 2">W2I16</strain>
    </source>
</reference>
<keyword evidence="2" id="KW-1185">Reference proteome</keyword>
<organism evidence="1 2">
    <name type="scientific">Streptomyces turgidiscabies</name>
    <dbReference type="NCBI Taxonomy" id="85558"/>
    <lineage>
        <taxon>Bacteria</taxon>
        <taxon>Bacillati</taxon>
        <taxon>Actinomycetota</taxon>
        <taxon>Actinomycetes</taxon>
        <taxon>Kitasatosporales</taxon>
        <taxon>Streptomycetaceae</taxon>
        <taxon>Streptomyces</taxon>
    </lineage>
</organism>
<gene>
    <name evidence="1" type="ORF">QFZ49_007088</name>
</gene>
<accession>A0ABU0RZ37</accession>
<evidence type="ECO:0000313" key="2">
    <source>
        <dbReference type="Proteomes" id="UP001223072"/>
    </source>
</evidence>
<dbReference type="RefSeq" id="WP_307631103.1">
    <property type="nucleotide sequence ID" value="NZ_JAUSZS010000008.1"/>
</dbReference>
<name>A0ABU0RZ37_9ACTN</name>